<dbReference type="AlphaFoldDB" id="A0A1J5RCA2"/>
<reference evidence="1" key="1">
    <citation type="submission" date="2016-10" db="EMBL/GenBank/DDBJ databases">
        <title>Sequence of Gallionella enrichment culture.</title>
        <authorList>
            <person name="Poehlein A."/>
            <person name="Muehling M."/>
            <person name="Daniel R."/>
        </authorList>
    </citation>
    <scope>NUCLEOTIDE SEQUENCE</scope>
</reference>
<accession>A0A1J5RCA2</accession>
<proteinExistence type="predicted"/>
<dbReference type="Gene3D" id="1.10.3210.10">
    <property type="entry name" value="Hypothetical protein af1432"/>
    <property type="match status" value="1"/>
</dbReference>
<dbReference type="EMBL" id="MLJW01000201">
    <property type="protein sequence ID" value="OIQ93710.1"/>
    <property type="molecule type" value="Genomic_DNA"/>
</dbReference>
<protein>
    <recommendedName>
        <fullName evidence="2">HD domain-containing protein</fullName>
    </recommendedName>
</protein>
<dbReference type="SUPFAM" id="SSF109604">
    <property type="entry name" value="HD-domain/PDEase-like"/>
    <property type="match status" value="1"/>
</dbReference>
<comment type="caution">
    <text evidence="1">The sequence shown here is derived from an EMBL/GenBank/DDBJ whole genome shotgun (WGS) entry which is preliminary data.</text>
</comment>
<evidence type="ECO:0000313" key="1">
    <source>
        <dbReference type="EMBL" id="OIQ93710.1"/>
    </source>
</evidence>
<sequence>MLGVNEALDALLAPYGTVLGPQAPAYRNHCQRVYALACLFAERAGAPPDKVMLQSLTIASAFHDLGIWTAGSMEYLEPSRQLAEACLARLGWQAHQPLVAAMIAQHHRLSPCPEGGWVEFFRQADWADLTLGLRAPGLDPGQIASVRQLFPNAGFHAWLAKALLAYALRHPLAPLPMLRR</sequence>
<name>A0A1J5RCA2_9ZZZZ</name>
<gene>
    <name evidence="1" type="ORF">GALL_243010</name>
</gene>
<evidence type="ECO:0008006" key="2">
    <source>
        <dbReference type="Google" id="ProtNLM"/>
    </source>
</evidence>
<organism evidence="1">
    <name type="scientific">mine drainage metagenome</name>
    <dbReference type="NCBI Taxonomy" id="410659"/>
    <lineage>
        <taxon>unclassified sequences</taxon>
        <taxon>metagenomes</taxon>
        <taxon>ecological metagenomes</taxon>
    </lineage>
</organism>